<comment type="caution">
    <text evidence="2">The sequence shown here is derived from an EMBL/GenBank/DDBJ whole genome shotgun (WGS) entry which is preliminary data.</text>
</comment>
<dbReference type="RefSeq" id="WP_139687094.1">
    <property type="nucleotide sequence ID" value="NZ_WEHW01000024.1"/>
</dbReference>
<evidence type="ECO:0000313" key="3">
    <source>
        <dbReference type="Proteomes" id="UP000469462"/>
    </source>
</evidence>
<name>A0AAI9WMM6_9BURK</name>
<accession>A0AAI9WMM6</accession>
<keyword evidence="3" id="KW-1185">Reference proteome</keyword>
<keyword evidence="1" id="KW-0732">Signal</keyword>
<organism evidence="2 3">
    <name type="scientific">Sutterella seckii</name>
    <dbReference type="NCBI Taxonomy" id="1944635"/>
    <lineage>
        <taxon>Bacteria</taxon>
        <taxon>Pseudomonadati</taxon>
        <taxon>Pseudomonadota</taxon>
        <taxon>Betaproteobacteria</taxon>
        <taxon>Burkholderiales</taxon>
        <taxon>Sutterellaceae</taxon>
        <taxon>Sutterella</taxon>
    </lineage>
</organism>
<sequence length="235" mass="24610">MKRASLSGLLLPSFLLFSSVASAAEIAALSELASKNDREVEALPFHSPETPAVEGFPGLSEGISGDDGDSALTPEPGSIVILAASSIPEASLRAIARDAARLGIPLALSGLPVKARRAEAIAAAEKRGDAKGASPFVIDREKTLALSRLLNDCGASAAAAPGVWHAVRDRLDAEPVVPALVLFGTDSIEIFPGDMRPLKALFLASQRAHSPEIRSLAKERLKLRGVFEEARSLFS</sequence>
<dbReference type="EMBL" id="WEHW01000024">
    <property type="protein sequence ID" value="KAB7650972.1"/>
    <property type="molecule type" value="Genomic_DNA"/>
</dbReference>
<dbReference type="Proteomes" id="UP000469462">
    <property type="component" value="Unassembled WGS sequence"/>
</dbReference>
<dbReference type="AlphaFoldDB" id="A0AAI9WMM6"/>
<evidence type="ECO:0000256" key="1">
    <source>
        <dbReference type="SAM" id="SignalP"/>
    </source>
</evidence>
<gene>
    <name evidence="2" type="ORF">GBM96_07285</name>
</gene>
<reference evidence="2 3" key="1">
    <citation type="submission" date="2019-10" db="EMBL/GenBank/DDBJ databases">
        <title>Genome diversity of Sutterella seckii.</title>
        <authorList>
            <person name="Chaplin A.V."/>
            <person name="Sokolova S.R."/>
            <person name="Mosin K.A."/>
            <person name="Ivanova E.L."/>
            <person name="Kochetkova T.O."/>
            <person name="Goltsov A.Y."/>
            <person name="Trofimov D.Y."/>
            <person name="Efimov B.A."/>
        </authorList>
    </citation>
    <scope>NUCLEOTIDE SEQUENCE [LARGE SCALE GENOMIC DNA]</scope>
    <source>
        <strain evidence="2 3">ASD3426</strain>
    </source>
</reference>
<feature type="chain" id="PRO_5042498873" description="DUF4154 domain-containing protein" evidence="1">
    <location>
        <begin position="24"/>
        <end position="235"/>
    </location>
</feature>
<feature type="signal peptide" evidence="1">
    <location>
        <begin position="1"/>
        <end position="23"/>
    </location>
</feature>
<evidence type="ECO:0008006" key="4">
    <source>
        <dbReference type="Google" id="ProtNLM"/>
    </source>
</evidence>
<evidence type="ECO:0000313" key="2">
    <source>
        <dbReference type="EMBL" id="KAB7650972.1"/>
    </source>
</evidence>
<proteinExistence type="predicted"/>
<protein>
    <recommendedName>
        <fullName evidence="4">DUF4154 domain-containing protein</fullName>
    </recommendedName>
</protein>